<dbReference type="Proteomes" id="UP000199519">
    <property type="component" value="Unassembled WGS sequence"/>
</dbReference>
<keyword evidence="2" id="KW-0378">Hydrolase</keyword>
<dbReference type="EMBL" id="FMYT01000008">
    <property type="protein sequence ID" value="SDC54130.1"/>
    <property type="molecule type" value="Genomic_DNA"/>
</dbReference>
<dbReference type="AlphaFoldDB" id="A0A1G6MF70"/>
<dbReference type="Proteomes" id="UP000295472">
    <property type="component" value="Unassembled WGS sequence"/>
</dbReference>
<dbReference type="EMBL" id="FOHG01000007">
    <property type="protein sequence ID" value="SES81983.1"/>
    <property type="molecule type" value="Genomic_DNA"/>
</dbReference>
<dbReference type="GO" id="GO:0016787">
    <property type="term" value="F:hydrolase activity"/>
    <property type="evidence" value="ECO:0007669"/>
    <property type="project" value="UniProtKB-KW"/>
</dbReference>
<dbReference type="Gene3D" id="3.40.50.1820">
    <property type="entry name" value="alpha/beta hydrolase"/>
    <property type="match status" value="1"/>
</dbReference>
<dbReference type="SUPFAM" id="SSF53474">
    <property type="entry name" value="alpha/beta-Hydrolases"/>
    <property type="match status" value="1"/>
</dbReference>
<dbReference type="InterPro" id="IPR050583">
    <property type="entry name" value="Mycobacterial_A85_antigen"/>
</dbReference>
<evidence type="ECO:0000313" key="9">
    <source>
        <dbReference type="Proteomes" id="UP000199519"/>
    </source>
</evidence>
<evidence type="ECO:0000313" key="6">
    <source>
        <dbReference type="EMBL" id="TDX45482.1"/>
    </source>
</evidence>
<dbReference type="PANTHER" id="PTHR48098">
    <property type="entry name" value="ENTEROCHELIN ESTERASE-RELATED"/>
    <property type="match status" value="1"/>
</dbReference>
<evidence type="ECO:0000313" key="7">
    <source>
        <dbReference type="Proteomes" id="UP000198612"/>
    </source>
</evidence>
<keyword evidence="9" id="KW-1185">Reference proteome</keyword>
<dbReference type="EMBL" id="QICM01000009">
    <property type="protein sequence ID" value="PXV66980.1"/>
    <property type="molecule type" value="Genomic_DNA"/>
</dbReference>
<organism evidence="2 12">
    <name type="scientific">Halanaerobium congolense</name>
    <dbReference type="NCBI Taxonomy" id="54121"/>
    <lineage>
        <taxon>Bacteria</taxon>
        <taxon>Bacillati</taxon>
        <taxon>Bacillota</taxon>
        <taxon>Clostridia</taxon>
        <taxon>Halanaerobiales</taxon>
        <taxon>Halanaerobiaceae</taxon>
        <taxon>Halanaerobium</taxon>
    </lineage>
</organism>
<sequence>MKNNIEIEIIKNFKSKILHNKRNIRVYLPPSYSAQNNKFYPVLYVHDGQNIFTAEESYSGESWQLHQTAEYLIREEMIEEIIIVAVDNMGSERLSEYAHQDGVFQGEKIKARGLEYENFFIKELMPFIEKKYRVKKGPADTALMGSSMGGLVTFNMGLRRPDLFGKLGVMSPSLWWGKSDAAEKLRSYNYDGLESQIWLDTGDAEGKFMSFSESVIAELKKIQSCEPMDLVYYQAADAHHSESAWAARVHSPLLYFFGEVGEIEKIELIGRDLTSLKGPKIRINPVLTFASSFKMTALEGEFRSLRPKLLKVNENGVLKPKKIGSAVIEFNVFGQQAQKKIKIVKELSSKVNIDIYLQLKKTAKKEAGTVYLAVNDAQEFEMEHLDKSYYKAALTLKRDEILNFKFTLGSWETVEKNSWGQDIDSHFIKADEDKSLYFEVERFSE</sequence>
<dbReference type="RefSeq" id="WP_223174498.1">
    <property type="nucleotide sequence ID" value="NZ_FMYT01000008.1"/>
</dbReference>
<reference evidence="6 11" key="3">
    <citation type="submission" date="2019-03" db="EMBL/GenBank/DDBJ databases">
        <title>Subsurface microbial communities from deep shales in Ohio and West Virginia, USA.</title>
        <authorList>
            <person name="Wrighton K."/>
        </authorList>
    </citation>
    <scope>NUCLEOTIDE SEQUENCE [LARGE SCALE GENOMIC DNA]</scope>
    <source>
        <strain evidence="6 11">DSMZ 11287</strain>
        <strain evidence="1 10">MSL28</strain>
    </source>
</reference>
<evidence type="ECO:0000313" key="8">
    <source>
        <dbReference type="Proteomes" id="UP000198945"/>
    </source>
</evidence>
<evidence type="ECO:0000313" key="12">
    <source>
        <dbReference type="Proteomes" id="UP000324896"/>
    </source>
</evidence>
<dbReference type="EMBL" id="FNBJ01000006">
    <property type="protein sequence ID" value="SDF11038.1"/>
    <property type="molecule type" value="Genomic_DNA"/>
</dbReference>
<evidence type="ECO:0000313" key="10">
    <source>
        <dbReference type="Proteomes" id="UP000247389"/>
    </source>
</evidence>
<proteinExistence type="predicted"/>
<evidence type="ECO:0000313" key="1">
    <source>
        <dbReference type="EMBL" id="PXV66980.1"/>
    </source>
</evidence>
<dbReference type="EMBL" id="FNEH01000005">
    <property type="protein sequence ID" value="SDI39045.1"/>
    <property type="molecule type" value="Genomic_DNA"/>
</dbReference>
<dbReference type="PANTHER" id="PTHR48098:SF6">
    <property type="entry name" value="FERRI-BACILLIBACTIN ESTERASE BESA"/>
    <property type="match status" value="1"/>
</dbReference>
<dbReference type="Proteomes" id="UP000198945">
    <property type="component" value="Unassembled WGS sequence"/>
</dbReference>
<evidence type="ECO:0000313" key="5">
    <source>
        <dbReference type="EMBL" id="SES81983.1"/>
    </source>
</evidence>
<dbReference type="Proteomes" id="UP000324896">
    <property type="component" value="Unassembled WGS sequence"/>
</dbReference>
<reference evidence="7 9" key="1">
    <citation type="submission" date="2016-10" db="EMBL/GenBank/DDBJ databases">
        <authorList>
            <person name="Varghese N."/>
            <person name="Submissions S."/>
        </authorList>
    </citation>
    <scope>NUCLEOTIDE SEQUENCE [LARGE SCALE GENOMIC DNA]</scope>
    <source>
        <strain evidence="2 12">WG10</strain>
        <strain evidence="3 9">WG2</strain>
        <strain evidence="5 7">WG5</strain>
    </source>
</reference>
<reference evidence="4 8" key="2">
    <citation type="submission" date="2016-10" db="EMBL/GenBank/DDBJ databases">
        <authorList>
            <person name="de Groot N.N."/>
        </authorList>
    </citation>
    <scope>NUCLEOTIDE SEQUENCE [LARGE SCALE GENOMIC DNA]</scope>
    <source>
        <strain evidence="4 8">WG7</strain>
    </source>
</reference>
<evidence type="ECO:0000313" key="3">
    <source>
        <dbReference type="EMBL" id="SDF11038.1"/>
    </source>
</evidence>
<dbReference type="InterPro" id="IPR000801">
    <property type="entry name" value="Esterase-like"/>
</dbReference>
<gene>
    <name evidence="6" type="ORF">C7954_10749</name>
    <name evidence="1" type="ORF">C8C78_10930</name>
    <name evidence="2" type="ORF">SAMN04488597_10850</name>
    <name evidence="3" type="ORF">SAMN04488598_10662</name>
    <name evidence="5" type="ORF">SAMN04515652_10741</name>
    <name evidence="4" type="ORF">SAMN04515654_105119</name>
</gene>
<accession>A0A1G6MF70</accession>
<dbReference type="GeneID" id="57012207"/>
<protein>
    <submittedName>
        <fullName evidence="2">Predicted hydrolase of the alpha/beta superfamily</fullName>
    </submittedName>
    <submittedName>
        <fullName evidence="1">Putative alpha/beta superfamily hydrolase</fullName>
    </submittedName>
</protein>
<evidence type="ECO:0000313" key="4">
    <source>
        <dbReference type="EMBL" id="SDI39045.1"/>
    </source>
</evidence>
<dbReference type="Proteomes" id="UP000247389">
    <property type="component" value="Unassembled WGS sequence"/>
</dbReference>
<evidence type="ECO:0000313" key="2">
    <source>
        <dbReference type="EMBL" id="SDC54130.1"/>
    </source>
</evidence>
<dbReference type="Pfam" id="PF00756">
    <property type="entry name" value="Esterase"/>
    <property type="match status" value="1"/>
</dbReference>
<dbReference type="InterPro" id="IPR029058">
    <property type="entry name" value="AB_hydrolase_fold"/>
</dbReference>
<name>A0A1G6MF70_9FIRM</name>
<dbReference type="Proteomes" id="UP000198612">
    <property type="component" value="Unassembled WGS sequence"/>
</dbReference>
<evidence type="ECO:0000313" key="11">
    <source>
        <dbReference type="Proteomes" id="UP000295472"/>
    </source>
</evidence>
<dbReference type="EMBL" id="SOEF01000007">
    <property type="protein sequence ID" value="TDX45482.1"/>
    <property type="molecule type" value="Genomic_DNA"/>
</dbReference>